<evidence type="ECO:0000256" key="2">
    <source>
        <dbReference type="ARBA" id="ARBA00006279"/>
    </source>
</evidence>
<feature type="transmembrane region" description="Helical" evidence="7">
    <location>
        <begin position="71"/>
        <end position="93"/>
    </location>
</feature>
<protein>
    <recommendedName>
        <fullName evidence="7">Solute carrier family 40 member</fullName>
    </recommendedName>
</protein>
<dbReference type="Pfam" id="PF06963">
    <property type="entry name" value="FPN1"/>
    <property type="match status" value="1"/>
</dbReference>
<dbReference type="PANTHER" id="PTHR11660:SF57">
    <property type="entry name" value="SOLUTE CARRIER FAMILY 40 MEMBER"/>
    <property type="match status" value="1"/>
</dbReference>
<organism evidence="9 10">
    <name type="scientific">Linnemannia schmuckeri</name>
    <dbReference type="NCBI Taxonomy" id="64567"/>
    <lineage>
        <taxon>Eukaryota</taxon>
        <taxon>Fungi</taxon>
        <taxon>Fungi incertae sedis</taxon>
        <taxon>Mucoromycota</taxon>
        <taxon>Mortierellomycotina</taxon>
        <taxon>Mortierellomycetes</taxon>
        <taxon>Mortierellales</taxon>
        <taxon>Mortierellaceae</taxon>
        <taxon>Linnemannia</taxon>
    </lineage>
</organism>
<comment type="caution">
    <text evidence="9">The sequence shown here is derived from an EMBL/GenBank/DDBJ whole genome shotgun (WGS) entry which is preliminary data.</text>
</comment>
<evidence type="ECO:0000313" key="10">
    <source>
        <dbReference type="Proteomes" id="UP000748756"/>
    </source>
</evidence>
<feature type="transmembrane region" description="Helical" evidence="7">
    <location>
        <begin position="45"/>
        <end position="65"/>
    </location>
</feature>
<keyword evidence="10" id="KW-1185">Reference proteome</keyword>
<proteinExistence type="inferred from homology"/>
<dbReference type="GO" id="GO:0005381">
    <property type="term" value="F:iron ion transmembrane transporter activity"/>
    <property type="evidence" value="ECO:0007669"/>
    <property type="project" value="UniProtKB-UniRule"/>
</dbReference>
<name>A0A9P5RWX0_9FUNG</name>
<evidence type="ECO:0000256" key="4">
    <source>
        <dbReference type="ARBA" id="ARBA00022692"/>
    </source>
</evidence>
<keyword evidence="3 7" id="KW-0813">Transport</keyword>
<sequence>MIGYLQYRNFSAGSIAALKGICTVSELLGTILMPILTRYVGLIRAGAWSIWLEVFTLTPVLFSIYSDQLPIQVFIFAGMALSRIGVWSFDLVITQIMQEYIQPDPHNLNSNNAGVINGWHYSLMNLFELAQFFLTMIWSDPQVYYIPCTISFVCVVVGAVVYTVHLFRMRGHLFHYHRIVSSASGSTVAVGDGVGEDDGQPESSQNSGGSSVVVGHRDGEHESAGVVSRRPIH</sequence>
<reference evidence="9" key="1">
    <citation type="journal article" date="2020" name="Fungal Divers.">
        <title>Resolving the Mortierellaceae phylogeny through synthesis of multi-gene phylogenetics and phylogenomics.</title>
        <authorList>
            <person name="Vandepol N."/>
            <person name="Liber J."/>
            <person name="Desiro A."/>
            <person name="Na H."/>
            <person name="Kennedy M."/>
            <person name="Barry K."/>
            <person name="Grigoriev I.V."/>
            <person name="Miller A.N."/>
            <person name="O'Donnell K."/>
            <person name="Stajich J.E."/>
            <person name="Bonito G."/>
        </authorList>
    </citation>
    <scope>NUCLEOTIDE SEQUENCE</scope>
    <source>
        <strain evidence="9">NRRL 6426</strain>
    </source>
</reference>
<comment type="function">
    <text evidence="7">May be involved in iron transport and iron homeostasis.</text>
</comment>
<accession>A0A9P5RWX0</accession>
<feature type="transmembrane region" description="Helical" evidence="7">
    <location>
        <begin position="114"/>
        <end position="138"/>
    </location>
</feature>
<keyword evidence="6 7" id="KW-0472">Membrane</keyword>
<keyword evidence="5 7" id="KW-1133">Transmembrane helix</keyword>
<evidence type="ECO:0000256" key="5">
    <source>
        <dbReference type="ARBA" id="ARBA00022989"/>
    </source>
</evidence>
<evidence type="ECO:0000256" key="6">
    <source>
        <dbReference type="ARBA" id="ARBA00023136"/>
    </source>
</evidence>
<dbReference type="AlphaFoldDB" id="A0A9P5RWX0"/>
<keyword evidence="4 7" id="KW-0812">Transmembrane</keyword>
<feature type="transmembrane region" description="Helical" evidence="7">
    <location>
        <begin position="144"/>
        <end position="167"/>
    </location>
</feature>
<dbReference type="SUPFAM" id="SSF103473">
    <property type="entry name" value="MFS general substrate transporter"/>
    <property type="match status" value="1"/>
</dbReference>
<evidence type="ECO:0000313" key="9">
    <source>
        <dbReference type="EMBL" id="KAF9149370.1"/>
    </source>
</evidence>
<evidence type="ECO:0000256" key="1">
    <source>
        <dbReference type="ARBA" id="ARBA00004141"/>
    </source>
</evidence>
<comment type="caution">
    <text evidence="7">Lacks conserved residue(s) required for the propagation of feature annotation.</text>
</comment>
<feature type="region of interest" description="Disordered" evidence="8">
    <location>
        <begin position="190"/>
        <end position="233"/>
    </location>
</feature>
<evidence type="ECO:0000256" key="8">
    <source>
        <dbReference type="SAM" id="MobiDB-lite"/>
    </source>
</evidence>
<dbReference type="Proteomes" id="UP000748756">
    <property type="component" value="Unassembled WGS sequence"/>
</dbReference>
<keyword evidence="7" id="KW-0406">Ion transport</keyword>
<dbReference type="InterPro" id="IPR036259">
    <property type="entry name" value="MFS_trans_sf"/>
</dbReference>
<evidence type="ECO:0000256" key="3">
    <source>
        <dbReference type="ARBA" id="ARBA00022448"/>
    </source>
</evidence>
<gene>
    <name evidence="9" type="ORF">BG015_008839</name>
</gene>
<evidence type="ECO:0000256" key="7">
    <source>
        <dbReference type="RuleBase" id="RU365065"/>
    </source>
</evidence>
<comment type="similarity">
    <text evidence="2 7">Belongs to the ferroportin (FP) (TC 2.A.100) family. SLC40A subfamily.</text>
</comment>
<dbReference type="PANTHER" id="PTHR11660">
    <property type="entry name" value="SOLUTE CARRIER FAMILY 40 MEMBER"/>
    <property type="match status" value="1"/>
</dbReference>
<dbReference type="GO" id="GO:0016020">
    <property type="term" value="C:membrane"/>
    <property type="evidence" value="ECO:0007669"/>
    <property type="project" value="UniProtKB-SubCell"/>
</dbReference>
<comment type="subcellular location">
    <subcellularLocation>
        <location evidence="1 7">Membrane</location>
        <topology evidence="1 7">Multi-pass membrane protein</topology>
    </subcellularLocation>
</comment>
<dbReference type="OrthoDB" id="648861at2759"/>
<dbReference type="EMBL" id="JAAAUQ010000538">
    <property type="protein sequence ID" value="KAF9149370.1"/>
    <property type="molecule type" value="Genomic_DNA"/>
</dbReference>
<dbReference type="InterPro" id="IPR009716">
    <property type="entry name" value="Ferroportin-1"/>
</dbReference>